<dbReference type="Proteomes" id="UP000016986">
    <property type="component" value="Unassembled WGS sequence"/>
</dbReference>
<feature type="domain" description="LTD" evidence="2">
    <location>
        <begin position="355"/>
        <end position="474"/>
    </location>
</feature>
<evidence type="ECO:0000259" key="2">
    <source>
        <dbReference type="PROSITE" id="PS51841"/>
    </source>
</evidence>
<comment type="caution">
    <text evidence="3">The sequence shown here is derived from an EMBL/GenBank/DDBJ whole genome shotgun (WGS) entry which is preliminary data.</text>
</comment>
<dbReference type="PROSITE" id="PS51841">
    <property type="entry name" value="LTD"/>
    <property type="match status" value="1"/>
</dbReference>
<accession>U3AEN0</accession>
<dbReference type="Gene3D" id="2.60.40.1260">
    <property type="entry name" value="Lamin Tail domain"/>
    <property type="match status" value="1"/>
</dbReference>
<dbReference type="RefSeq" id="WP_020222256.1">
    <property type="nucleotide sequence ID" value="NZ_BANO01000187.1"/>
</dbReference>
<dbReference type="EMBL" id="BATA01000054">
    <property type="protein sequence ID" value="GAD53233.1"/>
    <property type="molecule type" value="Genomic_DNA"/>
</dbReference>
<dbReference type="InterPro" id="IPR036415">
    <property type="entry name" value="Lamin_tail_dom_sf"/>
</dbReference>
<protein>
    <submittedName>
        <fullName evidence="3">Competence-like protein</fullName>
    </submittedName>
</protein>
<dbReference type="eggNOG" id="arCOG07561">
    <property type="taxonomic scope" value="Archaea"/>
</dbReference>
<keyword evidence="4" id="KW-1185">Reference proteome</keyword>
<evidence type="ECO:0000313" key="4">
    <source>
        <dbReference type="Proteomes" id="UP000016986"/>
    </source>
</evidence>
<dbReference type="OrthoDB" id="3327at2157"/>
<evidence type="ECO:0000313" key="3">
    <source>
        <dbReference type="EMBL" id="GAD53233.1"/>
    </source>
</evidence>
<evidence type="ECO:0000256" key="1">
    <source>
        <dbReference type="SAM" id="MobiDB-lite"/>
    </source>
</evidence>
<name>U3AEN0_9EURY</name>
<dbReference type="AlphaFoldDB" id="U3AEN0"/>
<dbReference type="eggNOG" id="arCOG03009">
    <property type="taxonomic scope" value="Archaea"/>
</dbReference>
<gene>
    <name evidence="3" type="ORF">MBEHAL_1993</name>
</gene>
<dbReference type="SUPFAM" id="SSF74853">
    <property type="entry name" value="Lamin A/C globular tail domain"/>
    <property type="match status" value="1"/>
</dbReference>
<proteinExistence type="predicted"/>
<dbReference type="Pfam" id="PF00932">
    <property type="entry name" value="LTD"/>
    <property type="match status" value="1"/>
</dbReference>
<sequence length="474" mass="51404">MSEEYEAATPDETSSEGGSALSRREYVLGAGGLGVLALGGGGLYETMNRDAPSGGRPDSYVVQQGYLRWEVTPLSHGGQTVEEFYDYQSSSSSANPLVDLAEDPGASRLFVYDGPVGSSLVFLHGSPRADHGGTAFLKFSGLSRSKGEWAVRDDPMGSDDDFETWEGGNAKVKWQWDAGETDGGAYWGVGDGSSAITVTPKTLRNVDAWRFLSGESGSTSFDLSTEKPVKIRPGEERSVERANVEIMPSDDPNTFDPYEKGDVTVVIRSPPEGADKSEWVTPSGVDPGNYSVYFGSRDYLAGQNGASPQKYIRRGGDLYLKYKIESAHFSLDSARGFLVGKTGSYTWFRGSDTVRPGDFGNTETGPSLAVTDTNVDPAGGDAEHLAKEYVEFTNEGSAPFDMTDYTVTDAEGWKFHFPDDFTLDAGASVRLHTGSGRWDEDDLYWGLDRPVWDNDGDTITVTDADGNEVLRRTY</sequence>
<organism evidence="3 4">
    <name type="scientific">Halarchaeum acidiphilum MH1-52-1</name>
    <dbReference type="NCBI Taxonomy" id="1261545"/>
    <lineage>
        <taxon>Archaea</taxon>
        <taxon>Methanobacteriati</taxon>
        <taxon>Methanobacteriota</taxon>
        <taxon>Stenosarchaea group</taxon>
        <taxon>Halobacteria</taxon>
        <taxon>Halobacteriales</taxon>
        <taxon>Halobacteriaceae</taxon>
    </lineage>
</organism>
<feature type="region of interest" description="Disordered" evidence="1">
    <location>
        <begin position="1"/>
        <end position="20"/>
    </location>
</feature>
<reference evidence="3 4" key="1">
    <citation type="submission" date="2013-09" db="EMBL/GenBank/DDBJ databases">
        <title>Whole genome sequencing of Halarchaeum acidiphilum strain MH1-52-1.</title>
        <authorList>
            <person name="Shimane Y."/>
            <person name="Minegishi H."/>
            <person name="Nishi S."/>
            <person name="Echigo A."/>
            <person name="Shuto A."/>
            <person name="Konishi M."/>
            <person name="Ito T."/>
            <person name="Ohkuma M."/>
            <person name="Ohta Y."/>
            <person name="Nagano Y."/>
            <person name="Tsubouchi T."/>
            <person name="Mori K."/>
            <person name="Usui K."/>
            <person name="Kamekura M."/>
            <person name="Usami R."/>
            <person name="Takaki Y."/>
            <person name="Hatada Y."/>
        </authorList>
    </citation>
    <scope>NUCLEOTIDE SEQUENCE [LARGE SCALE GENOMIC DNA]</scope>
    <source>
        <strain evidence="3 4">JCM 16109</strain>
    </source>
</reference>
<dbReference type="InterPro" id="IPR001322">
    <property type="entry name" value="Lamin_tail_dom"/>
</dbReference>